<comment type="subcellular location">
    <subcellularLocation>
        <location evidence="1">Membrane</location>
        <topology evidence="1">Multi-pass membrane protein</topology>
    </subcellularLocation>
</comment>
<feature type="transmembrane region" description="Helical" evidence="7">
    <location>
        <begin position="349"/>
        <end position="369"/>
    </location>
</feature>
<organism evidence="8 9">
    <name type="scientific">Prunus yedoensis var. nudiflora</name>
    <dbReference type="NCBI Taxonomy" id="2094558"/>
    <lineage>
        <taxon>Eukaryota</taxon>
        <taxon>Viridiplantae</taxon>
        <taxon>Streptophyta</taxon>
        <taxon>Embryophyta</taxon>
        <taxon>Tracheophyta</taxon>
        <taxon>Spermatophyta</taxon>
        <taxon>Magnoliopsida</taxon>
        <taxon>eudicotyledons</taxon>
        <taxon>Gunneridae</taxon>
        <taxon>Pentapetalae</taxon>
        <taxon>rosids</taxon>
        <taxon>fabids</taxon>
        <taxon>Rosales</taxon>
        <taxon>Rosaceae</taxon>
        <taxon>Amygdaloideae</taxon>
        <taxon>Amygdaleae</taxon>
        <taxon>Prunus</taxon>
    </lineage>
</organism>
<evidence type="ECO:0000313" key="9">
    <source>
        <dbReference type="Proteomes" id="UP000250321"/>
    </source>
</evidence>
<evidence type="ECO:0000256" key="5">
    <source>
        <dbReference type="ARBA" id="ARBA00022989"/>
    </source>
</evidence>
<keyword evidence="3" id="KW-0813">Transport</keyword>
<dbReference type="PANTHER" id="PTHR31585">
    <property type="entry name" value="FOLATE-BIOPTERIN TRANSPORTER 1, CHLOROPLASTIC"/>
    <property type="match status" value="1"/>
</dbReference>
<feature type="transmembrane region" description="Helical" evidence="7">
    <location>
        <begin position="315"/>
        <end position="337"/>
    </location>
</feature>
<keyword evidence="6 7" id="KW-0472">Membrane</keyword>
<keyword evidence="5 7" id="KW-1133">Transmembrane helix</keyword>
<dbReference type="Gene3D" id="1.20.1250.20">
    <property type="entry name" value="MFS general substrate transporter like domains"/>
    <property type="match status" value="1"/>
</dbReference>
<proteinExistence type="inferred from homology"/>
<comment type="similarity">
    <text evidence="2">Belongs to the major facilitator superfamily. Folate-biopterin transporter (TC 2.A.71) family.</text>
</comment>
<evidence type="ECO:0000256" key="3">
    <source>
        <dbReference type="ARBA" id="ARBA00022448"/>
    </source>
</evidence>
<gene>
    <name evidence="8" type="ORF">Pyn_15200</name>
</gene>
<sequence>MIYSSVSSENPWTTISPKVLRPSTKQRPFHLNPILCFHRQNPDTINSPVNPTEPKTHLRSPILINPTQVIYRKTKRSRIHEERRGFPHLGSQQMLFLCGFGYWMQGFRCFPWLALNFHMVHRLNMHPSTLQLIQHSGNLPMVAKPFYGILSDALYISGAHRLPYISIGVLLQVLSWGPMAVIPVAANSLPTLMACVLLSNLGASITEVAQDALVAEYGQEKNMKGLQSYAFMASAAGGILGNLIGGYFLMKAPPRTMFLVFSVLLSAQLAISLRIREESLGLPQLPDHYLTRKPIFESIRKQFSELMMGIQEESIVRPLTWIVASIAMVPVLSGSIFCYQTQHLHLDPSVIGMSRVIGQLMLLSTAVLYDRYWKKVPMRKLVGVVQLVYAFSLLLDLLLVRQINVRLGIPNEVFVLCFSGLAETIAQFKILPFTVLFASLCPRGCEGSLTSFLASALCLSSIASGFLGVGLASLIGVTAGDYSSLPFGILVQFIAALLPLGWLCNLPMSEAVVGKERKRGLSRRSQKSRRVGRVVYGSVFIYRRERESEA</sequence>
<evidence type="ECO:0000256" key="1">
    <source>
        <dbReference type="ARBA" id="ARBA00004141"/>
    </source>
</evidence>
<accession>A0A314XKK0</accession>
<dbReference type="AlphaFoldDB" id="A0A314XKK0"/>
<feature type="transmembrane region" description="Helical" evidence="7">
    <location>
        <begin position="452"/>
        <end position="475"/>
    </location>
</feature>
<evidence type="ECO:0000313" key="8">
    <source>
        <dbReference type="EMBL" id="PQP92200.1"/>
    </source>
</evidence>
<dbReference type="NCBIfam" id="TIGR00788">
    <property type="entry name" value="fbt"/>
    <property type="match status" value="1"/>
</dbReference>
<feature type="transmembrane region" description="Helical" evidence="7">
    <location>
        <begin position="381"/>
        <end position="401"/>
    </location>
</feature>
<evidence type="ECO:0000256" key="4">
    <source>
        <dbReference type="ARBA" id="ARBA00022692"/>
    </source>
</evidence>
<dbReference type="SUPFAM" id="SSF103473">
    <property type="entry name" value="MFS general substrate transporter"/>
    <property type="match status" value="1"/>
</dbReference>
<dbReference type="Proteomes" id="UP000250321">
    <property type="component" value="Unassembled WGS sequence"/>
</dbReference>
<evidence type="ECO:0000256" key="2">
    <source>
        <dbReference type="ARBA" id="ARBA00007015"/>
    </source>
</evidence>
<dbReference type="Pfam" id="PF03092">
    <property type="entry name" value="BT1"/>
    <property type="match status" value="1"/>
</dbReference>
<dbReference type="PANTHER" id="PTHR31585:SF12">
    <property type="entry name" value="FOLATE-BIOPTERIN TRANSPORTER 9, CHLOROPLASTIC-RELATED"/>
    <property type="match status" value="1"/>
</dbReference>
<dbReference type="STRING" id="2094558.A0A314XKK0"/>
<evidence type="ECO:0000256" key="7">
    <source>
        <dbReference type="SAM" id="Phobius"/>
    </source>
</evidence>
<dbReference type="EMBL" id="PJQY01002607">
    <property type="protein sequence ID" value="PQP92200.1"/>
    <property type="molecule type" value="Genomic_DNA"/>
</dbReference>
<dbReference type="InterPro" id="IPR039309">
    <property type="entry name" value="BT1"/>
</dbReference>
<dbReference type="InterPro" id="IPR036259">
    <property type="entry name" value="MFS_trans_sf"/>
</dbReference>
<name>A0A314XKK0_PRUYE</name>
<protein>
    <submittedName>
        <fullName evidence="8">Putative folate-biopterin transporter 8 chloroplastic</fullName>
    </submittedName>
</protein>
<dbReference type="InterPro" id="IPR004324">
    <property type="entry name" value="FBT"/>
</dbReference>
<keyword evidence="9" id="KW-1185">Reference proteome</keyword>
<dbReference type="GO" id="GO:0016020">
    <property type="term" value="C:membrane"/>
    <property type="evidence" value="ECO:0007669"/>
    <property type="project" value="UniProtKB-SubCell"/>
</dbReference>
<reference evidence="8 9" key="1">
    <citation type="submission" date="2018-02" db="EMBL/GenBank/DDBJ databases">
        <title>Draft genome of wild Prunus yedoensis var. nudiflora.</title>
        <authorList>
            <person name="Baek S."/>
            <person name="Kim J.-H."/>
            <person name="Choi K."/>
            <person name="Kim G.-B."/>
            <person name="Cho A."/>
            <person name="Jang H."/>
            <person name="Shin C.-H."/>
            <person name="Yu H.-J."/>
            <person name="Mun J.-H."/>
        </authorList>
    </citation>
    <scope>NUCLEOTIDE SEQUENCE [LARGE SCALE GENOMIC DNA]</scope>
    <source>
        <strain evidence="9">cv. Jeju island</strain>
        <tissue evidence="8">Leaf</tissue>
    </source>
</reference>
<comment type="caution">
    <text evidence="8">The sequence shown here is derived from an EMBL/GenBank/DDBJ whole genome shotgun (WGS) entry which is preliminary data.</text>
</comment>
<feature type="transmembrane region" description="Helical" evidence="7">
    <location>
        <begin position="229"/>
        <end position="250"/>
    </location>
</feature>
<feature type="transmembrane region" description="Helical" evidence="7">
    <location>
        <begin position="487"/>
        <end position="508"/>
    </location>
</feature>
<evidence type="ECO:0000256" key="6">
    <source>
        <dbReference type="ARBA" id="ARBA00023136"/>
    </source>
</evidence>
<feature type="transmembrane region" description="Helical" evidence="7">
    <location>
        <begin position="413"/>
        <end position="440"/>
    </location>
</feature>
<keyword evidence="4 7" id="KW-0812">Transmembrane</keyword>
<dbReference type="OrthoDB" id="1923497at2759"/>